<evidence type="ECO:0000256" key="4">
    <source>
        <dbReference type="RuleBase" id="RU361185"/>
    </source>
</evidence>
<proteinExistence type="inferred from homology"/>
<evidence type="ECO:0000259" key="6">
    <source>
        <dbReference type="Pfam" id="PF21365"/>
    </source>
</evidence>
<evidence type="ECO:0000313" key="8">
    <source>
        <dbReference type="Proteomes" id="UP000806542"/>
    </source>
</evidence>
<keyword evidence="8" id="KW-1185">Reference proteome</keyword>
<dbReference type="GO" id="GO:0005975">
    <property type="term" value="P:carbohydrate metabolic process"/>
    <property type="evidence" value="ECO:0007669"/>
    <property type="project" value="InterPro"/>
</dbReference>
<reference evidence="7" key="1">
    <citation type="submission" date="2020-10" db="EMBL/GenBank/DDBJ databases">
        <title>ChiBAC.</title>
        <authorList>
            <person name="Zenner C."/>
            <person name="Hitch T.C.A."/>
            <person name="Clavel T."/>
        </authorList>
    </citation>
    <scope>NUCLEOTIDE SEQUENCE</scope>
    <source>
        <strain evidence="7">DSM 107454</strain>
    </source>
</reference>
<dbReference type="SUPFAM" id="SSF51445">
    <property type="entry name" value="(Trans)glycosidases"/>
    <property type="match status" value="1"/>
</dbReference>
<dbReference type="PANTHER" id="PTHR43053">
    <property type="entry name" value="GLYCOSIDASE FAMILY 31"/>
    <property type="match status" value="1"/>
</dbReference>
<feature type="domain" description="Glycosyl hydrolase family 31 C-terminal" evidence="6">
    <location>
        <begin position="420"/>
        <end position="499"/>
    </location>
</feature>
<evidence type="ECO:0000256" key="3">
    <source>
        <dbReference type="ARBA" id="ARBA00023295"/>
    </source>
</evidence>
<dbReference type="GO" id="GO:0004553">
    <property type="term" value="F:hydrolase activity, hydrolyzing O-glycosyl compounds"/>
    <property type="evidence" value="ECO:0007669"/>
    <property type="project" value="InterPro"/>
</dbReference>
<dbReference type="InterPro" id="IPR013780">
    <property type="entry name" value="Glyco_hydro_b"/>
</dbReference>
<feature type="domain" description="Glycoside hydrolase family 31 TIM barrel" evidence="5">
    <location>
        <begin position="123"/>
        <end position="271"/>
    </location>
</feature>
<sequence length="500" mass="57180">MEFSLLANEYWWGGMVEKGIEMPFHQQSKVCLDLRRTDHYNQVSPFFLSSRGRILWSQKPFSATFDKGKVFVDGIAQLETVGNCLREAYLYGASHCFPFASNIPDAMFFSAPQYNTWIELMHDQNQEAIIAYARNIIAHGMPPGILMIDDGWALDYGEFTFHPGKFSNPKKMVETLHEMGFWVMLWVCPYVSPDSPVFRELQAQDYLILRQDGKPAAGCWWNGISAGIDLFSEEAVGWFTGKLKKMMQEYGIDGFKFDGGDMEFYASAEAPEKPWHYTEKYGLLGEVFAFNEYRAAWNLGGKPLVMRLSDKQHSWTENGINTLLPNSLVQGLLGYTYHCPDMIGGGEIHSFHQNRHCLDQELVVRYAQASALCPMMQFSAAPWRVLDEKHFEMVQKMVSLHQKMGEYIVGLAQHSARTCEPIMRHMAYEFPDAGCETIQDQFMLGSKILVAPILKKGERSRSVYLPEGIWRRNDNAVMRGGREITMDAPLNTLLYFERGE</sequence>
<comment type="caution">
    <text evidence="7">The sequence shown here is derived from an EMBL/GenBank/DDBJ whole genome shotgun (WGS) entry which is preliminary data.</text>
</comment>
<dbReference type="Pfam" id="PF21365">
    <property type="entry name" value="Glyco_hydro_31_3rd"/>
    <property type="match status" value="1"/>
</dbReference>
<evidence type="ECO:0000256" key="1">
    <source>
        <dbReference type="ARBA" id="ARBA00007806"/>
    </source>
</evidence>
<dbReference type="Pfam" id="PF01055">
    <property type="entry name" value="Glyco_hydro_31_2nd"/>
    <property type="match status" value="1"/>
</dbReference>
<dbReference type="InterPro" id="IPR017853">
    <property type="entry name" value="GH"/>
</dbReference>
<dbReference type="InterPro" id="IPR050985">
    <property type="entry name" value="Alpha-glycosidase_related"/>
</dbReference>
<dbReference type="AlphaFoldDB" id="A0A9D5M4U4"/>
<dbReference type="InterPro" id="IPR048395">
    <property type="entry name" value="Glyco_hydro_31_C"/>
</dbReference>
<evidence type="ECO:0000313" key="7">
    <source>
        <dbReference type="EMBL" id="MBE5040625.1"/>
    </source>
</evidence>
<dbReference type="Gene3D" id="3.20.20.80">
    <property type="entry name" value="Glycosidases"/>
    <property type="match status" value="1"/>
</dbReference>
<dbReference type="RefSeq" id="WP_226393179.1">
    <property type="nucleotide sequence ID" value="NZ_JADCKB010000019.1"/>
</dbReference>
<name>A0A9D5M4U4_9FIRM</name>
<evidence type="ECO:0000256" key="2">
    <source>
        <dbReference type="ARBA" id="ARBA00022801"/>
    </source>
</evidence>
<evidence type="ECO:0000259" key="5">
    <source>
        <dbReference type="Pfam" id="PF01055"/>
    </source>
</evidence>
<keyword evidence="2 4" id="KW-0378">Hydrolase</keyword>
<dbReference type="Gene3D" id="2.60.40.1180">
    <property type="entry name" value="Golgi alpha-mannosidase II"/>
    <property type="match status" value="1"/>
</dbReference>
<comment type="similarity">
    <text evidence="1 4">Belongs to the glycosyl hydrolase 31 family.</text>
</comment>
<dbReference type="Proteomes" id="UP000806542">
    <property type="component" value="Unassembled WGS sequence"/>
</dbReference>
<dbReference type="PANTHER" id="PTHR43053:SF4">
    <property type="entry name" value="MYOGENESIS-REGULATING GLYCOSIDASE"/>
    <property type="match status" value="1"/>
</dbReference>
<dbReference type="CDD" id="cd06592">
    <property type="entry name" value="GH31_NET37"/>
    <property type="match status" value="1"/>
</dbReference>
<organism evidence="7 8">
    <name type="scientific">Ructibacterium gallinarum</name>
    <dbReference type="NCBI Taxonomy" id="2779355"/>
    <lineage>
        <taxon>Bacteria</taxon>
        <taxon>Bacillati</taxon>
        <taxon>Bacillota</taxon>
        <taxon>Clostridia</taxon>
        <taxon>Eubacteriales</taxon>
        <taxon>Oscillospiraceae</taxon>
        <taxon>Ructibacterium</taxon>
    </lineage>
</organism>
<dbReference type="SUPFAM" id="SSF51011">
    <property type="entry name" value="Glycosyl hydrolase domain"/>
    <property type="match status" value="1"/>
</dbReference>
<protein>
    <submittedName>
        <fullName evidence="7">Glycoside hydrolase</fullName>
    </submittedName>
</protein>
<dbReference type="InterPro" id="IPR000322">
    <property type="entry name" value="Glyco_hydro_31_TIM"/>
</dbReference>
<keyword evidence="3 4" id="KW-0326">Glycosidase</keyword>
<dbReference type="EMBL" id="JADCKB010000019">
    <property type="protein sequence ID" value="MBE5040625.1"/>
    <property type="molecule type" value="Genomic_DNA"/>
</dbReference>
<accession>A0A9D5M4U4</accession>
<gene>
    <name evidence="7" type="ORF">INF28_09140</name>
</gene>